<dbReference type="Pfam" id="PF13966">
    <property type="entry name" value="zf-RVT"/>
    <property type="match status" value="1"/>
</dbReference>
<dbReference type="PROSITE" id="PS50878">
    <property type="entry name" value="RT_POL"/>
    <property type="match status" value="1"/>
</dbReference>
<organism evidence="3 4">
    <name type="scientific">Spinacia oleracea</name>
    <name type="common">Spinach</name>
    <dbReference type="NCBI Taxonomy" id="3562"/>
    <lineage>
        <taxon>Eukaryota</taxon>
        <taxon>Viridiplantae</taxon>
        <taxon>Streptophyta</taxon>
        <taxon>Embryophyta</taxon>
        <taxon>Tracheophyta</taxon>
        <taxon>Spermatophyta</taxon>
        <taxon>Magnoliopsida</taxon>
        <taxon>eudicotyledons</taxon>
        <taxon>Gunneridae</taxon>
        <taxon>Pentapetalae</taxon>
        <taxon>Caryophyllales</taxon>
        <taxon>Chenopodiaceae</taxon>
        <taxon>Chenopodioideae</taxon>
        <taxon>Anserineae</taxon>
        <taxon>Spinacia</taxon>
    </lineage>
</organism>
<dbReference type="InterPro" id="IPR044730">
    <property type="entry name" value="RNase_H-like_dom_plant"/>
</dbReference>
<dbReference type="Pfam" id="PF13456">
    <property type="entry name" value="RVT_3"/>
    <property type="match status" value="1"/>
</dbReference>
<name>A0ABM3RPM0_SPIOL</name>
<keyword evidence="3" id="KW-1185">Reference proteome</keyword>
<dbReference type="GeneID" id="130471461"/>
<dbReference type="InterPro" id="IPR002156">
    <property type="entry name" value="RNaseH_domain"/>
</dbReference>
<dbReference type="InterPro" id="IPR043502">
    <property type="entry name" value="DNA/RNA_pol_sf"/>
</dbReference>
<dbReference type="PROSITE" id="PS50879">
    <property type="entry name" value="RNASE_H_1"/>
    <property type="match status" value="1"/>
</dbReference>
<dbReference type="InterPro" id="IPR036691">
    <property type="entry name" value="Endo/exonu/phosph_ase_sf"/>
</dbReference>
<dbReference type="Gene3D" id="3.60.10.10">
    <property type="entry name" value="Endonuclease/exonuclease/phosphatase"/>
    <property type="match status" value="1"/>
</dbReference>
<dbReference type="InterPro" id="IPR026960">
    <property type="entry name" value="RVT-Znf"/>
</dbReference>
<evidence type="ECO:0000313" key="4">
    <source>
        <dbReference type="RefSeq" id="XP_056697578.1"/>
    </source>
</evidence>
<evidence type="ECO:0000313" key="3">
    <source>
        <dbReference type="Proteomes" id="UP000813463"/>
    </source>
</evidence>
<dbReference type="PANTHER" id="PTHR33116:SF70">
    <property type="entry name" value="NON-LTR RETROELEMENT REVERSE TRANSCRIPTASE-LIKE PROTEIN"/>
    <property type="match status" value="1"/>
</dbReference>
<dbReference type="RefSeq" id="XP_056697578.1">
    <property type="nucleotide sequence ID" value="XM_056841600.1"/>
</dbReference>
<gene>
    <name evidence="4" type="primary">LOC130471461</name>
</gene>
<dbReference type="InterPro" id="IPR012337">
    <property type="entry name" value="RNaseH-like_sf"/>
</dbReference>
<dbReference type="PANTHER" id="PTHR33116">
    <property type="entry name" value="REVERSE TRANSCRIPTASE ZINC-BINDING DOMAIN-CONTAINING PROTEIN-RELATED-RELATED"/>
    <property type="match status" value="1"/>
</dbReference>
<dbReference type="Proteomes" id="UP000813463">
    <property type="component" value="Chromosome 4"/>
</dbReference>
<dbReference type="InterPro" id="IPR000477">
    <property type="entry name" value="RT_dom"/>
</dbReference>
<protein>
    <recommendedName>
        <fullName evidence="5">Reverse transcriptase domain-containing protein</fullName>
    </recommendedName>
</protein>
<dbReference type="Pfam" id="PF00078">
    <property type="entry name" value="RVT_1"/>
    <property type="match status" value="1"/>
</dbReference>
<proteinExistence type="predicted"/>
<dbReference type="SUPFAM" id="SSF56672">
    <property type="entry name" value="DNA/RNA polymerases"/>
    <property type="match status" value="1"/>
</dbReference>
<dbReference type="InterPro" id="IPR036397">
    <property type="entry name" value="RNaseH_sf"/>
</dbReference>
<sequence>MDERHGVGGSEMQRRCLHFSNWMEENGLLDLGFSGPSHTWFRGDSANTFKSARLDRFIANDEWRLKFDEGAVKHLPKACSDHCPIVLSTNGFAPIPMICRPFRFQAAWLTHEKFDEFVRANWDNSRPLIPFLLSFADKLNKWNKEIFHNIFHKKANLWARLEGVQRGLAVRRLDHLISREKALRQEMELVLQQEELLWFQKSRLEAIRDGDRNTKFFHLSTVIRRRRNRIEMLQNSDGVWLLEPQAVKNLVVEYWKGLFREDSQNAQTDPFIINCFPTIPPTDWANLTKPYAACEVQAAIMSMKPYKAPGPDGFQPVFYQHYWNLLAPSVTRTVLDILEGRHFPEDLNKAFLVLIPKEQTPQFVTQFRPIGLCNIVYKAATKVLVNRLKHMLPTVISPTQCSFVPRRQITNNIIIVQEMLHTMRKKQGRTGFMAIKIDFEKAYDRLRWSFIRQSLLELRLPQVMVEVIMQCVTSAKLQILWNGEPTESFSPSRGIRQGDPLSPYLYVICMERLAHLIEKAVDLQVWRPVKASRNGPSISNLAFADDLILFAEATVDQAMIMYECLDQFCGASGSKISHAKSRVFFSSNTEAEIKKDICDALNITETDDLGVYLGVPTINGRSSKKEYQFLVDRINGKLAGWKSKMISMAGRATLVQSCLSPMPYYAMQTTKLPRSTCDEIDRISRRFLWGGSEEKKKIHLVSWDTITKPKQLGGLGIRSMRQANSAFLAKLGWRVLAEPEALWSRVLRSKYGDGRCDIDIFKPRHGESNAWRGIIDNVDILKRGMSRAVGNGQDTLFWRHSWATNVPLIDCVSLPPPTDMLDMAVKDMWDNNVGWKTDIFADYLPANILQIIESFELQEDPEAIDTVYWNGSASGGFTIKSALQLIRNDEEEDTPNPWKHIWKLKLPQRLRFFLWLVFRDRLMSNKNRVLRGLTQDASCKVCGALEEDVEHILRKCPAAISLWSKFPWIPNNEFLNQPFHMWLDSNLNENNQAWAENWYIVFANSLWWLWRWRNNKCFYPNPDIPMDQITFIMGQVGNITQAMRKVDLMMGKRKRQREEIYVRWIAPREGWVKLNTDGASKGNPGRAGCGGVIRGNGGEIFDVYASNCGTCSSTKAELLGVVRGLAIAWNAGFKKVVLSVDSEVVVKLLMETNIPNSSSFHLINRCKSMIKRHGWEVRVGHCYREANRAADWLANYGVNMEQRILLFEAIPGDLRTILLEDLRGMTIARRVPAPAA</sequence>
<feature type="domain" description="Reverse transcriptase" evidence="1">
    <location>
        <begin position="336"/>
        <end position="617"/>
    </location>
</feature>
<evidence type="ECO:0000259" key="1">
    <source>
        <dbReference type="PROSITE" id="PS50878"/>
    </source>
</evidence>
<evidence type="ECO:0008006" key="5">
    <source>
        <dbReference type="Google" id="ProtNLM"/>
    </source>
</evidence>
<dbReference type="Gene3D" id="3.30.420.10">
    <property type="entry name" value="Ribonuclease H-like superfamily/Ribonuclease H"/>
    <property type="match status" value="1"/>
</dbReference>
<reference evidence="4" key="2">
    <citation type="submission" date="2025-08" db="UniProtKB">
        <authorList>
            <consortium name="RefSeq"/>
        </authorList>
    </citation>
    <scope>IDENTIFICATION</scope>
    <source>
        <tissue evidence="4">Leaf</tissue>
    </source>
</reference>
<dbReference type="CDD" id="cd06222">
    <property type="entry name" value="RNase_H_like"/>
    <property type="match status" value="1"/>
</dbReference>
<dbReference type="CDD" id="cd01650">
    <property type="entry name" value="RT_nLTR_like"/>
    <property type="match status" value="1"/>
</dbReference>
<accession>A0ABM3RPM0</accession>
<reference evidence="3" key="1">
    <citation type="journal article" date="2021" name="Nat. Commun.">
        <title>Genomic analyses provide insights into spinach domestication and the genetic basis of agronomic traits.</title>
        <authorList>
            <person name="Cai X."/>
            <person name="Sun X."/>
            <person name="Xu C."/>
            <person name="Sun H."/>
            <person name="Wang X."/>
            <person name="Ge C."/>
            <person name="Zhang Z."/>
            <person name="Wang Q."/>
            <person name="Fei Z."/>
            <person name="Jiao C."/>
            <person name="Wang Q."/>
        </authorList>
    </citation>
    <scope>NUCLEOTIDE SEQUENCE [LARGE SCALE GENOMIC DNA]</scope>
    <source>
        <strain evidence="3">cv. Varoflay</strain>
    </source>
</reference>
<dbReference type="SUPFAM" id="SSF56219">
    <property type="entry name" value="DNase I-like"/>
    <property type="match status" value="1"/>
</dbReference>
<dbReference type="SUPFAM" id="SSF53098">
    <property type="entry name" value="Ribonuclease H-like"/>
    <property type="match status" value="1"/>
</dbReference>
<evidence type="ECO:0000259" key="2">
    <source>
        <dbReference type="PROSITE" id="PS50879"/>
    </source>
</evidence>
<feature type="domain" description="RNase H type-1" evidence="2">
    <location>
        <begin position="1068"/>
        <end position="1199"/>
    </location>
</feature>